<evidence type="ECO:0000256" key="8">
    <source>
        <dbReference type="SAM" id="Phobius"/>
    </source>
</evidence>
<evidence type="ECO:0000256" key="5">
    <source>
        <dbReference type="ARBA" id="ARBA00022989"/>
    </source>
</evidence>
<feature type="transmembrane region" description="Helical" evidence="8">
    <location>
        <begin position="12"/>
        <end position="33"/>
    </location>
</feature>
<evidence type="ECO:0000256" key="3">
    <source>
        <dbReference type="ARBA" id="ARBA00022475"/>
    </source>
</evidence>
<dbReference type="PANTHER" id="PTHR30558">
    <property type="entry name" value="EXBD MEMBRANE COMPONENT OF PMF-DRIVEN MACROMOLECULE IMPORT SYSTEM"/>
    <property type="match status" value="1"/>
</dbReference>
<evidence type="ECO:0000313" key="10">
    <source>
        <dbReference type="Proteomes" id="UP000785783"/>
    </source>
</evidence>
<keyword evidence="3" id="KW-1003">Cell membrane</keyword>
<keyword evidence="5 8" id="KW-1133">Transmembrane helix</keyword>
<dbReference type="Proteomes" id="UP000785783">
    <property type="component" value="Unassembled WGS sequence"/>
</dbReference>
<keyword evidence="4 7" id="KW-0812">Transmembrane</keyword>
<proteinExistence type="inferred from homology"/>
<evidence type="ECO:0000256" key="4">
    <source>
        <dbReference type="ARBA" id="ARBA00022692"/>
    </source>
</evidence>
<organism evidence="9 10">
    <name type="scientific">PS1 clade bacterium</name>
    <dbReference type="NCBI Taxonomy" id="2175152"/>
    <lineage>
        <taxon>Bacteria</taxon>
        <taxon>Pseudomonadati</taxon>
        <taxon>Pseudomonadota</taxon>
        <taxon>Alphaproteobacteria</taxon>
        <taxon>PS1 clade</taxon>
    </lineage>
</organism>
<dbReference type="Pfam" id="PF02472">
    <property type="entry name" value="ExbD"/>
    <property type="match status" value="1"/>
</dbReference>
<protein>
    <submittedName>
        <fullName evidence="9">Biopolymer transporter ExbD</fullName>
    </submittedName>
</protein>
<dbReference type="GO" id="GO:0022857">
    <property type="term" value="F:transmembrane transporter activity"/>
    <property type="evidence" value="ECO:0007669"/>
    <property type="project" value="InterPro"/>
</dbReference>
<sequence>MQLKDTRREIKTIDLLPLINVVFLLILFVLIAGRPSTNHPSGLEVARSEIEATHQGAALSVWLKQDDVFYLSDKQPVTLGELAHLVKEKGLAAQGMPLELIADRRAHAKQLLAFRRAMARAGVGEIRLKTEIIAAASN</sequence>
<comment type="caution">
    <text evidence="9">The sequence shown here is derived from an EMBL/GenBank/DDBJ whole genome shotgun (WGS) entry which is preliminary data.</text>
</comment>
<evidence type="ECO:0000256" key="1">
    <source>
        <dbReference type="ARBA" id="ARBA00004162"/>
    </source>
</evidence>
<reference evidence="9" key="1">
    <citation type="submission" date="2020-10" db="EMBL/GenBank/DDBJ databases">
        <title>Microbiome of the Black Sea water column analyzed by genome centric metagenomics.</title>
        <authorList>
            <person name="Cabello-Yeves P.J."/>
            <person name="Callieri C."/>
            <person name="Picazo A."/>
            <person name="Mehrshad M."/>
            <person name="Haro-Moreno J.M."/>
            <person name="Roda-Garcia J."/>
            <person name="Dzembekova N."/>
            <person name="Slabakova V."/>
            <person name="Slabakova N."/>
            <person name="Moncheva S."/>
            <person name="Rodriguez-Valera F."/>
        </authorList>
    </citation>
    <scope>NUCLEOTIDE SEQUENCE</scope>
    <source>
        <strain evidence="9">BS307-5m-G5</strain>
    </source>
</reference>
<evidence type="ECO:0000256" key="2">
    <source>
        <dbReference type="ARBA" id="ARBA00005811"/>
    </source>
</evidence>
<evidence type="ECO:0000256" key="6">
    <source>
        <dbReference type="ARBA" id="ARBA00023136"/>
    </source>
</evidence>
<evidence type="ECO:0000256" key="7">
    <source>
        <dbReference type="RuleBase" id="RU003879"/>
    </source>
</evidence>
<accession>A0A937HCD3</accession>
<dbReference type="GO" id="GO:0005886">
    <property type="term" value="C:plasma membrane"/>
    <property type="evidence" value="ECO:0007669"/>
    <property type="project" value="UniProtKB-SubCell"/>
</dbReference>
<gene>
    <name evidence="9" type="ORF">ISQ19_00755</name>
</gene>
<comment type="subcellular location">
    <subcellularLocation>
        <location evidence="1">Cell membrane</location>
        <topology evidence="1">Single-pass membrane protein</topology>
    </subcellularLocation>
    <subcellularLocation>
        <location evidence="7">Cell membrane</location>
        <topology evidence="7">Single-pass type II membrane protein</topology>
    </subcellularLocation>
</comment>
<dbReference type="InterPro" id="IPR003400">
    <property type="entry name" value="ExbD"/>
</dbReference>
<dbReference type="PANTHER" id="PTHR30558:SF3">
    <property type="entry name" value="BIOPOLYMER TRANSPORT PROTEIN EXBD-RELATED"/>
    <property type="match status" value="1"/>
</dbReference>
<dbReference type="GO" id="GO:0015031">
    <property type="term" value="P:protein transport"/>
    <property type="evidence" value="ECO:0007669"/>
    <property type="project" value="UniProtKB-KW"/>
</dbReference>
<keyword evidence="7" id="KW-0653">Protein transport</keyword>
<comment type="similarity">
    <text evidence="2 7">Belongs to the ExbD/TolR family.</text>
</comment>
<keyword evidence="6 8" id="KW-0472">Membrane</keyword>
<keyword evidence="7" id="KW-0813">Transport</keyword>
<evidence type="ECO:0000313" key="9">
    <source>
        <dbReference type="EMBL" id="MBL6761209.1"/>
    </source>
</evidence>
<dbReference type="EMBL" id="JADHOK010000004">
    <property type="protein sequence ID" value="MBL6761209.1"/>
    <property type="molecule type" value="Genomic_DNA"/>
</dbReference>
<name>A0A937HCD3_9PROT</name>
<dbReference type="AlphaFoldDB" id="A0A937HCD3"/>